<evidence type="ECO:0000256" key="2">
    <source>
        <dbReference type="SAM" id="MobiDB-lite"/>
    </source>
</evidence>
<proteinExistence type="predicted"/>
<dbReference type="PANTHER" id="PTHR41259:SF1">
    <property type="entry name" value="DOUBLE-STRAND BREAK REPAIR RAD50 ATPASE, PUTATIVE-RELATED"/>
    <property type="match status" value="1"/>
</dbReference>
<protein>
    <submittedName>
        <fullName evidence="4">GTP-binding protein</fullName>
    </submittedName>
</protein>
<dbReference type="PANTHER" id="PTHR41259">
    <property type="entry name" value="DOUBLE-STRAND BREAK REPAIR RAD50 ATPASE, PUTATIVE-RELATED"/>
    <property type="match status" value="1"/>
</dbReference>
<comment type="caution">
    <text evidence="4">The sequence shown here is derived from an EMBL/GenBank/DDBJ whole genome shotgun (WGS) entry which is preliminary data.</text>
</comment>
<dbReference type="SUPFAM" id="SSF52540">
    <property type="entry name" value="P-loop containing nucleoside triphosphate hydrolases"/>
    <property type="match status" value="1"/>
</dbReference>
<feature type="coiled-coil region" evidence="1">
    <location>
        <begin position="218"/>
        <end position="248"/>
    </location>
</feature>
<keyword evidence="5" id="KW-1185">Reference proteome</keyword>
<dbReference type="Proteomes" id="UP000623067">
    <property type="component" value="Unassembled WGS sequence"/>
</dbReference>
<dbReference type="Pfam" id="PF13175">
    <property type="entry name" value="AAA_15"/>
    <property type="match status" value="1"/>
</dbReference>
<dbReference type="InterPro" id="IPR027417">
    <property type="entry name" value="P-loop_NTPase"/>
</dbReference>
<evidence type="ECO:0000313" key="5">
    <source>
        <dbReference type="Proteomes" id="UP000623067"/>
    </source>
</evidence>
<feature type="domain" description="Endonuclease GajA/Old nuclease/RecF-like AAA" evidence="3">
    <location>
        <begin position="1"/>
        <end position="47"/>
    </location>
</feature>
<dbReference type="InterPro" id="IPR041685">
    <property type="entry name" value="AAA_GajA/Old/RecF-like"/>
</dbReference>
<feature type="coiled-coil region" evidence="1">
    <location>
        <begin position="593"/>
        <end position="634"/>
    </location>
</feature>
<reference evidence="4" key="1">
    <citation type="journal article" date="2014" name="Int. J. Syst. Evol. Microbiol.">
        <title>Complete genome sequence of Corynebacterium casei LMG S-19264T (=DSM 44701T), isolated from a smear-ripened cheese.</title>
        <authorList>
            <consortium name="US DOE Joint Genome Institute (JGI-PGF)"/>
            <person name="Walter F."/>
            <person name="Albersmeier A."/>
            <person name="Kalinowski J."/>
            <person name="Ruckert C."/>
        </authorList>
    </citation>
    <scope>NUCLEOTIDE SEQUENCE</scope>
    <source>
        <strain evidence="4">CGMCC 1.15330</strain>
    </source>
</reference>
<dbReference type="RefSeq" id="WP_188659970.1">
    <property type="nucleotide sequence ID" value="NZ_BMIH01000004.1"/>
</dbReference>
<sequence>MIIKSLEVANFRKFRDPLRIDGFTDGFNVVVEANETGKSTLLEALRAAFFIRHSAKTELVRSYVPIGDDVAPRVAVEFTLRGQSWSLEKQFMKTTSVRLTGNGGRRESDAAEEALQELLGFERGNNRGSDPENRGPLGMLWVEQMSALAVESPNRIVRDTVRGVLEAEVGAVTGGRRFDAIRNSVETAYGALRTPATGKSRGELGAAEARLSSTATARQQAEAAFREYEQALNDLDGAKARLRIVERDLADPETGEQRRRLESDQKLAETASLRLATAEAQHGRAEELAKTAVARVERLGAAEERVAKAKEGVAKSRSGAEKAQAAVDTAVGEEKQRRAALDEARKARERREADLKEARGRMRAFSTAAGERRAIDARNALGELEERERALEADAALAVEATALAKVRGLEREEVSALARFEAGAVKVDIELAGGAELRIDGAPSVASSVDVVSATRFEIGSAGSIVVRPPQASGRSVEADLVAAREHLAASLRALGIESHSAGVARNERAAAAERELVALRAQISAACPGDPTIGLAPGADALRAFVAGLGETRADITAPDDDLDAHEAAVTDARLAEAAATSTHDESRTALSKAENALATVSADLTAATRELDAAEANLRTVLDDADRASLESALGELQRDRTAKLELLEQARAGARAFDLDAIKRRLDNIARATARAGEERLELTGRIASLEATVAREGTTGPAGRVAVAKEEELAANSALSRLRQEADTLEVLRKALADAASDASRTFLAPVTRRAARYVERLLPGCDLSFNEELGLAGVSRAGVDESCGGLSRGTQEQLAILTRLAFADLLLEDGKPISLILDDPLVYSDDERLETMTDILQEASQRMQVILLTCRSKAFRHVDGNRITLR</sequence>
<dbReference type="EMBL" id="BMIH01000004">
    <property type="protein sequence ID" value="GGB39761.1"/>
    <property type="molecule type" value="Genomic_DNA"/>
</dbReference>
<keyword evidence="1" id="KW-0175">Coiled coil</keyword>
<reference evidence="4" key="2">
    <citation type="submission" date="2020-09" db="EMBL/GenBank/DDBJ databases">
        <authorList>
            <person name="Sun Q."/>
            <person name="Zhou Y."/>
        </authorList>
    </citation>
    <scope>NUCLEOTIDE SEQUENCE</scope>
    <source>
        <strain evidence="4">CGMCC 1.15330</strain>
    </source>
</reference>
<organism evidence="4 5">
    <name type="scientific">Sphingomonas metalli</name>
    <dbReference type="NCBI Taxonomy" id="1779358"/>
    <lineage>
        <taxon>Bacteria</taxon>
        <taxon>Pseudomonadati</taxon>
        <taxon>Pseudomonadota</taxon>
        <taxon>Alphaproteobacteria</taxon>
        <taxon>Sphingomonadales</taxon>
        <taxon>Sphingomonadaceae</taxon>
        <taxon>Sphingomonas</taxon>
    </lineage>
</organism>
<evidence type="ECO:0000256" key="1">
    <source>
        <dbReference type="SAM" id="Coils"/>
    </source>
</evidence>
<gene>
    <name evidence="4" type="ORF">GCM10011380_31610</name>
</gene>
<dbReference type="Gene3D" id="3.40.50.300">
    <property type="entry name" value="P-loop containing nucleotide triphosphate hydrolases"/>
    <property type="match status" value="2"/>
</dbReference>
<feature type="region of interest" description="Disordered" evidence="2">
    <location>
        <begin position="312"/>
        <end position="337"/>
    </location>
</feature>
<name>A0A916WYH9_9SPHN</name>
<dbReference type="AlphaFoldDB" id="A0A916WYH9"/>
<evidence type="ECO:0000313" key="4">
    <source>
        <dbReference type="EMBL" id="GGB39761.1"/>
    </source>
</evidence>
<accession>A0A916WYH9</accession>
<evidence type="ECO:0000259" key="3">
    <source>
        <dbReference type="Pfam" id="PF13175"/>
    </source>
</evidence>